<evidence type="ECO:0000313" key="3">
    <source>
        <dbReference type="EMBL" id="SDB34651.1"/>
    </source>
</evidence>
<dbReference type="EMBL" id="FMXP01000024">
    <property type="protein sequence ID" value="SDB34651.1"/>
    <property type="molecule type" value="Genomic_DNA"/>
</dbReference>
<dbReference type="InterPro" id="IPR036291">
    <property type="entry name" value="NAD(P)-bd_dom_sf"/>
</dbReference>
<sequence>MAKILITGSSSGLGAMAARELIGRGREVTLHARDDKKKAVALAANPQAHHVIIGDLAKPEKVLSLAQQANEISTFDVIIHNAGVYTGDNQVTAQVNLLAPYVLTALLKKSKRIIYVSSSMHRGARLDIENLDKKLDYSGSKLALLLLVAYISRIWPDVHTNALDPGWVPTRMGGKGAPDDLVAGYMTQVWLAESKDQQSLQSGNYYYHQKLSRMDDRAQDQGLQEALIAKLADLTGVGLDK</sequence>
<dbReference type="PANTHER" id="PTHR24320:SF274">
    <property type="entry name" value="CHAIN DEHYDROGENASE, PUTATIVE (AFU_ORTHOLOGUE AFUA_4G00440)-RELATED"/>
    <property type="match status" value="1"/>
</dbReference>
<protein>
    <submittedName>
        <fullName evidence="3">NAD(P)-dependent dehydrogenase, short-chain alcohol dehydrogenase family</fullName>
    </submittedName>
</protein>
<evidence type="ECO:0000256" key="1">
    <source>
        <dbReference type="ARBA" id="ARBA00006484"/>
    </source>
</evidence>
<dbReference type="PANTHER" id="PTHR24320">
    <property type="entry name" value="RETINOL DEHYDROGENASE"/>
    <property type="match status" value="1"/>
</dbReference>
<evidence type="ECO:0000313" key="4">
    <source>
        <dbReference type="Proteomes" id="UP000182508"/>
    </source>
</evidence>
<organism evidence="3 4">
    <name type="scientific">Streptococcus henryi</name>
    <dbReference type="NCBI Taxonomy" id="439219"/>
    <lineage>
        <taxon>Bacteria</taxon>
        <taxon>Bacillati</taxon>
        <taxon>Bacillota</taxon>
        <taxon>Bacilli</taxon>
        <taxon>Lactobacillales</taxon>
        <taxon>Streptococcaceae</taxon>
        <taxon>Streptococcus</taxon>
    </lineage>
</organism>
<evidence type="ECO:0000256" key="2">
    <source>
        <dbReference type="ARBA" id="ARBA00023002"/>
    </source>
</evidence>
<dbReference type="Proteomes" id="UP000182508">
    <property type="component" value="Unassembled WGS sequence"/>
</dbReference>
<dbReference type="InterPro" id="IPR002347">
    <property type="entry name" value="SDR_fam"/>
</dbReference>
<dbReference type="RefSeq" id="WP_074486367.1">
    <property type="nucleotide sequence ID" value="NZ_FMXP01000024.1"/>
</dbReference>
<keyword evidence="4" id="KW-1185">Reference proteome</keyword>
<accession>A0A1G6CP20</accession>
<dbReference type="PRINTS" id="PR00081">
    <property type="entry name" value="GDHRDH"/>
</dbReference>
<dbReference type="eggNOG" id="COG1028">
    <property type="taxonomic scope" value="Bacteria"/>
</dbReference>
<dbReference type="Pfam" id="PF00106">
    <property type="entry name" value="adh_short"/>
    <property type="match status" value="1"/>
</dbReference>
<proteinExistence type="inferred from homology"/>
<dbReference type="STRING" id="439219.SAMN02910293_01713"/>
<keyword evidence="2" id="KW-0560">Oxidoreductase</keyword>
<dbReference type="AlphaFoldDB" id="A0A1G6CP20"/>
<comment type="similarity">
    <text evidence="1">Belongs to the short-chain dehydrogenases/reductases (SDR) family.</text>
</comment>
<name>A0A1G6CP20_9STRE</name>
<reference evidence="3 4" key="1">
    <citation type="submission" date="2016-10" db="EMBL/GenBank/DDBJ databases">
        <authorList>
            <person name="de Groot N.N."/>
        </authorList>
    </citation>
    <scope>NUCLEOTIDE SEQUENCE [LARGE SCALE GENOMIC DNA]</scope>
    <source>
        <strain evidence="3 4">A-4</strain>
    </source>
</reference>
<dbReference type="GO" id="GO:0016491">
    <property type="term" value="F:oxidoreductase activity"/>
    <property type="evidence" value="ECO:0007669"/>
    <property type="project" value="UniProtKB-KW"/>
</dbReference>
<dbReference type="Gene3D" id="3.40.50.720">
    <property type="entry name" value="NAD(P)-binding Rossmann-like Domain"/>
    <property type="match status" value="1"/>
</dbReference>
<gene>
    <name evidence="3" type="ORF">SAMN02910293_01713</name>
</gene>
<dbReference type="SUPFAM" id="SSF51735">
    <property type="entry name" value="NAD(P)-binding Rossmann-fold domains"/>
    <property type="match status" value="1"/>
</dbReference>